<dbReference type="InterPro" id="IPR032816">
    <property type="entry name" value="VTT_dom"/>
</dbReference>
<dbReference type="Proteomes" id="UP001166784">
    <property type="component" value="Unassembled WGS sequence"/>
</dbReference>
<evidence type="ECO:0000313" key="11">
    <source>
        <dbReference type="Proteomes" id="UP001166784"/>
    </source>
</evidence>
<evidence type="ECO:0000256" key="6">
    <source>
        <dbReference type="ARBA" id="ARBA00023136"/>
    </source>
</evidence>
<dbReference type="Pfam" id="PF09335">
    <property type="entry name" value="VTT_dom"/>
    <property type="match status" value="1"/>
</dbReference>
<dbReference type="EMBL" id="JAKWJU010000002">
    <property type="protein sequence ID" value="MCH6161035.1"/>
    <property type="molecule type" value="Genomic_DNA"/>
</dbReference>
<comment type="caution">
    <text evidence="10">The sequence shown here is derived from an EMBL/GenBank/DDBJ whole genome shotgun (WGS) entry which is preliminary data.</text>
</comment>
<feature type="domain" description="VTT" evidence="9">
    <location>
        <begin position="39"/>
        <end position="164"/>
    </location>
</feature>
<dbReference type="RefSeq" id="WP_241059100.1">
    <property type="nucleotide sequence ID" value="NZ_JAKWJU010000002.1"/>
</dbReference>
<comment type="caution">
    <text evidence="7">Lacks conserved residue(s) required for the propagation of feature annotation.</text>
</comment>
<keyword evidence="11" id="KW-1185">Reference proteome</keyword>
<comment type="similarity">
    <text evidence="2 7">Belongs to the DedA family.</text>
</comment>
<keyword evidence="5 7" id="KW-1133">Transmembrane helix</keyword>
<feature type="transmembrane region" description="Helical" evidence="7">
    <location>
        <begin position="59"/>
        <end position="77"/>
    </location>
</feature>
<proteinExistence type="inferred from homology"/>
<evidence type="ECO:0000259" key="9">
    <source>
        <dbReference type="Pfam" id="PF09335"/>
    </source>
</evidence>
<evidence type="ECO:0000256" key="1">
    <source>
        <dbReference type="ARBA" id="ARBA00004651"/>
    </source>
</evidence>
<organism evidence="10 11">
    <name type="scientific">Streptomyces marispadix</name>
    <dbReference type="NCBI Taxonomy" id="2922868"/>
    <lineage>
        <taxon>Bacteria</taxon>
        <taxon>Bacillati</taxon>
        <taxon>Actinomycetota</taxon>
        <taxon>Actinomycetes</taxon>
        <taxon>Kitasatosporales</taxon>
        <taxon>Streptomycetaceae</taxon>
        <taxon>Streptomyces</taxon>
    </lineage>
</organism>
<feature type="compositionally biased region" description="Basic and acidic residues" evidence="8">
    <location>
        <begin position="211"/>
        <end position="241"/>
    </location>
</feature>
<evidence type="ECO:0000256" key="2">
    <source>
        <dbReference type="ARBA" id="ARBA00010792"/>
    </source>
</evidence>
<evidence type="ECO:0000256" key="8">
    <source>
        <dbReference type="SAM" id="MobiDB-lite"/>
    </source>
</evidence>
<keyword evidence="6 7" id="KW-0472">Membrane</keyword>
<keyword evidence="3 7" id="KW-1003">Cell membrane</keyword>
<dbReference type="InterPro" id="IPR032818">
    <property type="entry name" value="DedA-like"/>
</dbReference>
<feature type="transmembrane region" description="Helical" evidence="7">
    <location>
        <begin position="173"/>
        <end position="194"/>
    </location>
</feature>
<protein>
    <submittedName>
        <fullName evidence="10">VTT domain-containing protein</fullName>
    </submittedName>
</protein>
<feature type="region of interest" description="Disordered" evidence="8">
    <location>
        <begin position="203"/>
        <end position="241"/>
    </location>
</feature>
<evidence type="ECO:0000256" key="5">
    <source>
        <dbReference type="ARBA" id="ARBA00022989"/>
    </source>
</evidence>
<name>A0ABS9SXP1_9ACTN</name>
<accession>A0ABS9SXP1</accession>
<evidence type="ECO:0000256" key="3">
    <source>
        <dbReference type="ARBA" id="ARBA00022475"/>
    </source>
</evidence>
<sequence length="241" mass="24916">MTALSGMSAALGHVPPGAAYGIVTSAVLAESVLLIGAFVPTLTLLLTAGALARTTSLDLSLVIAAAACAVVAGDFLAHRTGGLLGERLRNGRLACRIPATAWRRAESLTARYGGQAVFLSRFLPVIRTLTPHLTGATRLPYHRIAPYSVTAASLWATGETTLGYAAATSLQQALALGPLLAALAVTAAAGALAWGKLRRGTSRRAGRGAGRRSERGAGRARRAAEATRLRPDDEPVRQTMS</sequence>
<reference evidence="10" key="1">
    <citation type="submission" date="2022-03" db="EMBL/GenBank/DDBJ databases">
        <authorList>
            <person name="Santos J.D.N."/>
            <person name="Kallscheuer N."/>
            <person name="Jogler C."/>
            <person name="Lage O.M."/>
        </authorList>
    </citation>
    <scope>NUCLEOTIDE SEQUENCE</scope>
    <source>
        <strain evidence="10">M600PL45_2</strain>
    </source>
</reference>
<reference evidence="10" key="2">
    <citation type="journal article" date="2023" name="Int. J. Syst. Evol. Microbiol.">
        <title>Streptomyces marispadix sp. nov., isolated from marine beach sediment of the Northern Coast of Portugal.</title>
        <authorList>
            <person name="dos Santos J.D.N."/>
            <person name="Vitorino I.R."/>
            <person name="Kallscheuer N."/>
            <person name="Srivastava A."/>
            <person name="Krautwurst S."/>
            <person name="Marz M."/>
            <person name="Jogler C."/>
            <person name="Lobo Da Cunha A."/>
            <person name="Catita J."/>
            <person name="Goncalves H."/>
            <person name="Gonzalez I."/>
            <person name="Reyes F."/>
            <person name="Lage O.M."/>
        </authorList>
    </citation>
    <scope>NUCLEOTIDE SEQUENCE</scope>
    <source>
        <strain evidence="10">M600PL45_2</strain>
    </source>
</reference>
<feature type="transmembrane region" description="Helical" evidence="7">
    <location>
        <begin position="31"/>
        <end position="52"/>
    </location>
</feature>
<gene>
    <name evidence="10" type="ORF">MMA15_11665</name>
</gene>
<comment type="subcellular location">
    <subcellularLocation>
        <location evidence="1 7">Cell membrane</location>
        <topology evidence="1 7">Multi-pass membrane protein</topology>
    </subcellularLocation>
</comment>
<evidence type="ECO:0000256" key="4">
    <source>
        <dbReference type="ARBA" id="ARBA00022692"/>
    </source>
</evidence>
<keyword evidence="4 7" id="KW-0812">Transmembrane</keyword>
<evidence type="ECO:0000313" key="10">
    <source>
        <dbReference type="EMBL" id="MCH6161035.1"/>
    </source>
</evidence>
<dbReference type="PANTHER" id="PTHR30353:SF0">
    <property type="entry name" value="TRANSMEMBRANE PROTEIN"/>
    <property type="match status" value="1"/>
</dbReference>
<dbReference type="PANTHER" id="PTHR30353">
    <property type="entry name" value="INNER MEMBRANE PROTEIN DEDA-RELATED"/>
    <property type="match status" value="1"/>
</dbReference>
<evidence type="ECO:0000256" key="7">
    <source>
        <dbReference type="RuleBase" id="RU367016"/>
    </source>
</evidence>